<feature type="region of interest" description="Disordered" evidence="1">
    <location>
        <begin position="66"/>
        <end position="106"/>
    </location>
</feature>
<feature type="compositionally biased region" description="Polar residues" evidence="1">
    <location>
        <begin position="89"/>
        <end position="106"/>
    </location>
</feature>
<sequence>TSNTDDNLSACTSSPSPVLTSISSAIPIPSSSSNSNDYDVISTKPEDFPFNFGATAEELHSQCMNGRRGFISPGKPPNHTSRPVARPRTSYNNNSSFGPHGSSTFKKTGVSTFKHNDTKRYCRRFRCGFRVLIRHDNLA</sequence>
<dbReference type="EMBL" id="CAJVPV010058477">
    <property type="protein sequence ID" value="CAG8787899.1"/>
    <property type="molecule type" value="Genomic_DNA"/>
</dbReference>
<evidence type="ECO:0000313" key="2">
    <source>
        <dbReference type="EMBL" id="CAG8787899.1"/>
    </source>
</evidence>
<organism evidence="2 3">
    <name type="scientific">Acaulospora morrowiae</name>
    <dbReference type="NCBI Taxonomy" id="94023"/>
    <lineage>
        <taxon>Eukaryota</taxon>
        <taxon>Fungi</taxon>
        <taxon>Fungi incertae sedis</taxon>
        <taxon>Mucoromycota</taxon>
        <taxon>Glomeromycotina</taxon>
        <taxon>Glomeromycetes</taxon>
        <taxon>Diversisporales</taxon>
        <taxon>Acaulosporaceae</taxon>
        <taxon>Acaulospora</taxon>
    </lineage>
</organism>
<feature type="non-terminal residue" evidence="2">
    <location>
        <position position="1"/>
    </location>
</feature>
<dbReference type="Proteomes" id="UP000789342">
    <property type="component" value="Unassembled WGS sequence"/>
</dbReference>
<dbReference type="AlphaFoldDB" id="A0A9N9P3D5"/>
<proteinExistence type="predicted"/>
<evidence type="ECO:0000313" key="3">
    <source>
        <dbReference type="Proteomes" id="UP000789342"/>
    </source>
</evidence>
<keyword evidence="3" id="KW-1185">Reference proteome</keyword>
<comment type="caution">
    <text evidence="2">The sequence shown here is derived from an EMBL/GenBank/DDBJ whole genome shotgun (WGS) entry which is preliminary data.</text>
</comment>
<accession>A0A9N9P3D5</accession>
<feature type="non-terminal residue" evidence="2">
    <location>
        <position position="139"/>
    </location>
</feature>
<name>A0A9N9P3D5_9GLOM</name>
<reference evidence="2" key="1">
    <citation type="submission" date="2021-06" db="EMBL/GenBank/DDBJ databases">
        <authorList>
            <person name="Kallberg Y."/>
            <person name="Tangrot J."/>
            <person name="Rosling A."/>
        </authorList>
    </citation>
    <scope>NUCLEOTIDE SEQUENCE</scope>
    <source>
        <strain evidence="2">CL551</strain>
    </source>
</reference>
<protein>
    <submittedName>
        <fullName evidence="2">5211_t:CDS:1</fullName>
    </submittedName>
</protein>
<gene>
    <name evidence="2" type="ORF">AMORRO_LOCUS17887</name>
</gene>
<evidence type="ECO:0000256" key="1">
    <source>
        <dbReference type="SAM" id="MobiDB-lite"/>
    </source>
</evidence>